<protein>
    <submittedName>
        <fullName evidence="4">Class II aldolase/adducin family protein</fullName>
    </submittedName>
</protein>
<gene>
    <name evidence="4" type="ORF">HYG85_02810</name>
</gene>
<dbReference type="GO" id="GO:0005829">
    <property type="term" value="C:cytosol"/>
    <property type="evidence" value="ECO:0007669"/>
    <property type="project" value="TreeGrafter"/>
</dbReference>
<dbReference type="SMART" id="SM01007">
    <property type="entry name" value="Aldolase_II"/>
    <property type="match status" value="1"/>
</dbReference>
<evidence type="ECO:0000313" key="4">
    <source>
        <dbReference type="EMBL" id="QUH27901.1"/>
    </source>
</evidence>
<dbReference type="KEGG" id="vgu:HYG85_02810"/>
<dbReference type="InterPro" id="IPR036409">
    <property type="entry name" value="Aldolase_II/adducin_N_sf"/>
</dbReference>
<dbReference type="PANTHER" id="PTHR22789:SF0">
    <property type="entry name" value="3-OXO-TETRONATE 4-PHOSPHATE DECARBOXYLASE-RELATED"/>
    <property type="match status" value="1"/>
</dbReference>
<dbReference type="Gene3D" id="3.40.225.10">
    <property type="entry name" value="Class II aldolase/adducin N-terminal domain"/>
    <property type="match status" value="1"/>
</dbReference>
<dbReference type="GO" id="GO:0046872">
    <property type="term" value="F:metal ion binding"/>
    <property type="evidence" value="ECO:0007669"/>
    <property type="project" value="UniProtKB-KW"/>
</dbReference>
<evidence type="ECO:0000259" key="3">
    <source>
        <dbReference type="SMART" id="SM01007"/>
    </source>
</evidence>
<proteinExistence type="predicted"/>
<name>A0A8J8M7T3_9FIRM</name>
<dbReference type="GO" id="GO:0016832">
    <property type="term" value="F:aldehyde-lyase activity"/>
    <property type="evidence" value="ECO:0007669"/>
    <property type="project" value="TreeGrafter"/>
</dbReference>
<sequence length="215" mass="23397">MDYKKLIIESGKKLIDSGFTIETWGNISAKDEETGLVYLTPSGMDYCNCTTDDVVVCNLDGEIVEGHRKPTIETELHLSVYRNRPEVKAVVHTHPIYSTVFSCMGEGIPLLIDEAAQALGAPVKTANYALPGTKELAEECIKALGKEANACLLQSHGAVCVGESMEAAFKVANVLEVTAQIYQLIKSTGKDFVPLSEENIKAMAEFAKYKYGQGK</sequence>
<dbReference type="AlphaFoldDB" id="A0A8J8M7T3"/>
<dbReference type="SUPFAM" id="SSF53639">
    <property type="entry name" value="AraD/HMP-PK domain-like"/>
    <property type="match status" value="1"/>
</dbReference>
<dbReference type="Proteomes" id="UP000677305">
    <property type="component" value="Chromosome"/>
</dbReference>
<dbReference type="Pfam" id="PF00596">
    <property type="entry name" value="Aldolase_II"/>
    <property type="match status" value="1"/>
</dbReference>
<dbReference type="PANTHER" id="PTHR22789">
    <property type="entry name" value="FUCULOSE PHOSPHATE ALDOLASE"/>
    <property type="match status" value="1"/>
</dbReference>
<organism evidence="4 5">
    <name type="scientific">Vallitalea guaymasensis</name>
    <dbReference type="NCBI Taxonomy" id="1185412"/>
    <lineage>
        <taxon>Bacteria</taxon>
        <taxon>Bacillati</taxon>
        <taxon>Bacillota</taxon>
        <taxon>Clostridia</taxon>
        <taxon>Lachnospirales</taxon>
        <taxon>Vallitaleaceae</taxon>
        <taxon>Vallitalea</taxon>
    </lineage>
</organism>
<evidence type="ECO:0000313" key="5">
    <source>
        <dbReference type="Proteomes" id="UP000677305"/>
    </source>
</evidence>
<dbReference type="EMBL" id="CP058561">
    <property type="protein sequence ID" value="QUH27901.1"/>
    <property type="molecule type" value="Genomic_DNA"/>
</dbReference>
<accession>A0A8J8M7T3</accession>
<dbReference type="InterPro" id="IPR050197">
    <property type="entry name" value="Aldolase_class_II_sugar_metab"/>
</dbReference>
<keyword evidence="1" id="KW-0479">Metal-binding</keyword>
<evidence type="ECO:0000256" key="1">
    <source>
        <dbReference type="ARBA" id="ARBA00022723"/>
    </source>
</evidence>
<keyword evidence="5" id="KW-1185">Reference proteome</keyword>
<keyword evidence="2" id="KW-0456">Lyase</keyword>
<dbReference type="InterPro" id="IPR001303">
    <property type="entry name" value="Aldolase_II/adducin_N"/>
</dbReference>
<feature type="domain" description="Class II aldolase/adducin N-terminal" evidence="3">
    <location>
        <begin position="5"/>
        <end position="183"/>
    </location>
</feature>
<reference evidence="4 5" key="1">
    <citation type="submission" date="2020-07" db="EMBL/GenBank/DDBJ databases">
        <title>Vallitalea guaymasensis genome.</title>
        <authorList>
            <person name="Postec A."/>
        </authorList>
    </citation>
    <scope>NUCLEOTIDE SEQUENCE [LARGE SCALE GENOMIC DNA]</scope>
    <source>
        <strain evidence="4 5">Ra1766G1</strain>
    </source>
</reference>
<dbReference type="RefSeq" id="WP_212692191.1">
    <property type="nucleotide sequence ID" value="NZ_CP058561.1"/>
</dbReference>
<dbReference type="GO" id="GO:0019323">
    <property type="term" value="P:pentose catabolic process"/>
    <property type="evidence" value="ECO:0007669"/>
    <property type="project" value="TreeGrafter"/>
</dbReference>
<evidence type="ECO:0000256" key="2">
    <source>
        <dbReference type="ARBA" id="ARBA00023239"/>
    </source>
</evidence>